<dbReference type="NCBIfam" id="NF010052">
    <property type="entry name" value="PRK13529.1"/>
    <property type="match status" value="1"/>
</dbReference>
<evidence type="ECO:0000256" key="4">
    <source>
        <dbReference type="ARBA" id="ARBA00023027"/>
    </source>
</evidence>
<dbReference type="PROSITE" id="PS00331">
    <property type="entry name" value="MALIC_ENZYMES"/>
    <property type="match status" value="1"/>
</dbReference>
<comment type="cofactor">
    <cofactor evidence="7">
        <name>Mg(2+)</name>
        <dbReference type="ChEBI" id="CHEBI:18420"/>
    </cofactor>
    <cofactor evidence="7">
        <name>Mn(2+)</name>
        <dbReference type="ChEBI" id="CHEBI:29035"/>
    </cofactor>
    <text evidence="7">Divalent metal cations. Prefers magnesium or manganese.</text>
</comment>
<dbReference type="AlphaFoldDB" id="B6K1R4"/>
<dbReference type="OrthoDB" id="5365701at2759"/>
<dbReference type="InterPro" id="IPR015884">
    <property type="entry name" value="Malic_enzyme_CS"/>
</dbReference>
<dbReference type="PANTHER" id="PTHR23406:SF34">
    <property type="entry name" value="NAD-DEPENDENT MALIC ENZYME, MITOCHONDRIAL"/>
    <property type="match status" value="1"/>
</dbReference>
<feature type="binding site" evidence="6">
    <location>
        <position position="417"/>
    </location>
    <ligand>
        <name>(S)-malate</name>
        <dbReference type="ChEBI" id="CHEBI:15589"/>
    </ligand>
</feature>
<evidence type="ECO:0000256" key="5">
    <source>
        <dbReference type="PIRSR" id="PIRSR000106-1"/>
    </source>
</evidence>
<dbReference type="HOGENOM" id="CLU_011405_5_2_1"/>
<evidence type="ECO:0000256" key="3">
    <source>
        <dbReference type="ARBA" id="ARBA00022723"/>
    </source>
</evidence>
<evidence type="ECO:0000256" key="2">
    <source>
        <dbReference type="ARBA" id="ARBA00008785"/>
    </source>
</evidence>
<dbReference type="InterPro" id="IPR001891">
    <property type="entry name" value="Malic_OxRdtase"/>
</dbReference>
<comment type="cofactor">
    <cofactor evidence="1">
        <name>Mn(2+)</name>
        <dbReference type="ChEBI" id="CHEBI:29035"/>
    </cofactor>
</comment>
<dbReference type="Gene3D" id="3.40.50.720">
    <property type="entry name" value="NAD(P)-binding Rossmann-like Domain"/>
    <property type="match status" value="1"/>
</dbReference>
<keyword evidence="4" id="KW-0520">NAD</keyword>
<organism evidence="11 13">
    <name type="scientific">Schizosaccharomyces japonicus (strain yFS275 / FY16936)</name>
    <name type="common">Fission yeast</name>
    <dbReference type="NCBI Taxonomy" id="402676"/>
    <lineage>
        <taxon>Eukaryota</taxon>
        <taxon>Fungi</taxon>
        <taxon>Dikarya</taxon>
        <taxon>Ascomycota</taxon>
        <taxon>Taphrinomycotina</taxon>
        <taxon>Schizosaccharomycetes</taxon>
        <taxon>Schizosaccharomycetales</taxon>
        <taxon>Schizosaccharomycetaceae</taxon>
        <taxon>Schizosaccharomyces</taxon>
    </lineage>
</organism>
<dbReference type="Pfam" id="PF00390">
    <property type="entry name" value="malic"/>
    <property type="match status" value="1"/>
</dbReference>
<keyword evidence="13" id="KW-1185">Reference proteome</keyword>
<proteinExistence type="inferred from homology"/>
<dbReference type="EMBL" id="KE651166">
    <property type="protein sequence ID" value="EEB07095.1"/>
    <property type="molecule type" value="Genomic_DNA"/>
</dbReference>
<dbReference type="PIRSF" id="PIRSF000106">
    <property type="entry name" value="ME"/>
    <property type="match status" value="1"/>
</dbReference>
<dbReference type="SUPFAM" id="SSF51735">
    <property type="entry name" value="NAD(P)-binding Rossmann-fold domains"/>
    <property type="match status" value="1"/>
</dbReference>
<dbReference type="PANTHER" id="PTHR23406">
    <property type="entry name" value="MALIC ENZYME-RELATED"/>
    <property type="match status" value="1"/>
</dbReference>
<protein>
    <recommendedName>
        <fullName evidence="8">Malic enzyme</fullName>
    </recommendedName>
</protein>
<dbReference type="GO" id="GO:0006520">
    <property type="term" value="P:amino acid metabolic process"/>
    <property type="evidence" value="ECO:0007669"/>
    <property type="project" value="EnsemblFungi"/>
</dbReference>
<dbReference type="RefSeq" id="XP_002173388.1">
    <property type="nucleotide sequence ID" value="XM_002173352.2"/>
</dbReference>
<evidence type="ECO:0000256" key="1">
    <source>
        <dbReference type="ARBA" id="ARBA00001936"/>
    </source>
</evidence>
<evidence type="ECO:0000259" key="10">
    <source>
        <dbReference type="SMART" id="SM01274"/>
    </source>
</evidence>
<sequence length="556" mass="61424">MASKSINGFRGTELLNSPRYNKGTAFTEKEREEYGLEGLLPPVVESLQQQVDRVYGEYSAIGDNPLAKNIFLASLRTENIVLYFGLVSQHLFEMLPIVYTPTQGDAIANYSNIFRRPEGCFLDIEHKDPELIRKILSQFGQGDDIEYIIITDSEGILGIGDQGVGGVLISVAKGNLMTLCAGLNPHKLLPIVLDVGTNNKKHRSNPLYMGLRRDRVRGQEYDDYVDTVLSCIKEVFPHAFVHFEDFGLVNAKRILDKYRKRIACFNDDIQGTGAVALAAVVSTLHIRKEDLHDQRFIIFGAGTAGIGIADQMMNAMMIDGLSQQEAYDRIFLIDRYGLLLEKHRDVATEGQKRYLKPDSEFADLDVTGEGIGLEAAISRIKPNILIGCSGQPGKFTEGAIREMAKHTDRPVIFPISNPTSLVEARPAQINEWTEGRALIATGSPFPAIERDGKLCPVAQCNNALLYPALGVACILSRCQVLTDEMIKAAADALAHTSPALKDPSQSLLPDITNIRDISRHIILAVLRKAEEQGANTVAVPKSYEEVAALEWNPRYE</sequence>
<evidence type="ECO:0000256" key="6">
    <source>
        <dbReference type="PIRSR" id="PIRSR000106-2"/>
    </source>
</evidence>
<dbReference type="InterPro" id="IPR012301">
    <property type="entry name" value="Malic_N_dom"/>
</dbReference>
<evidence type="ECO:0000256" key="7">
    <source>
        <dbReference type="PIRSR" id="PIRSR000106-3"/>
    </source>
</evidence>
<dbReference type="InterPro" id="IPR036291">
    <property type="entry name" value="NAD(P)-bd_dom_sf"/>
</dbReference>
<dbReference type="Proteomes" id="UP000001744">
    <property type="component" value="Unassembled WGS sequence"/>
</dbReference>
<dbReference type="InterPro" id="IPR037062">
    <property type="entry name" value="Malic_N_dom_sf"/>
</dbReference>
<dbReference type="GO" id="GO:0051287">
    <property type="term" value="F:NAD binding"/>
    <property type="evidence" value="ECO:0007669"/>
    <property type="project" value="InterPro"/>
</dbReference>
<dbReference type="PRINTS" id="PR00072">
    <property type="entry name" value="MALOXRDTASE"/>
</dbReference>
<dbReference type="Gene3D" id="3.40.50.10380">
    <property type="entry name" value="Malic enzyme, N-terminal domain"/>
    <property type="match status" value="1"/>
</dbReference>
<feature type="domain" description="Malic enzyme NAD-binding" evidence="9">
    <location>
        <begin position="269"/>
        <end position="530"/>
    </location>
</feature>
<evidence type="ECO:0000256" key="8">
    <source>
        <dbReference type="RuleBase" id="RU003426"/>
    </source>
</evidence>
<dbReference type="GO" id="GO:0004471">
    <property type="term" value="F:malate dehydrogenase (decarboxylating) (NAD+) activity"/>
    <property type="evidence" value="ECO:0000318"/>
    <property type="project" value="GO_Central"/>
</dbReference>
<keyword evidence="3 7" id="KW-0479">Metal-binding</keyword>
<feature type="binding site" evidence="6">
    <location>
        <position position="461"/>
    </location>
    <ligand>
        <name>(S)-malate</name>
        <dbReference type="ChEBI" id="CHEBI:15589"/>
    </ligand>
</feature>
<name>B6K1R4_SCHJY</name>
<dbReference type="SMART" id="SM00919">
    <property type="entry name" value="Malic_M"/>
    <property type="match status" value="1"/>
</dbReference>
<dbReference type="SUPFAM" id="SSF53223">
    <property type="entry name" value="Aminoacid dehydrogenase-like, N-terminal domain"/>
    <property type="match status" value="1"/>
</dbReference>
<dbReference type="STRING" id="402676.B6K1R4"/>
<comment type="similarity">
    <text evidence="2 8">Belongs to the malic enzymes family.</text>
</comment>
<dbReference type="SMR" id="B6K1R4"/>
<dbReference type="GO" id="GO:0046872">
    <property type="term" value="F:metal ion binding"/>
    <property type="evidence" value="ECO:0007669"/>
    <property type="project" value="UniProtKB-KW"/>
</dbReference>
<dbReference type="FunFam" id="3.40.50.10380:FF:000001">
    <property type="entry name" value="NAD-dependent malic enzyme"/>
    <property type="match status" value="1"/>
</dbReference>
<evidence type="ECO:0000313" key="13">
    <source>
        <dbReference type="Proteomes" id="UP000001744"/>
    </source>
</evidence>
<feature type="binding site" evidence="7">
    <location>
        <position position="268"/>
    </location>
    <ligand>
        <name>a divalent metal cation</name>
        <dbReference type="ChEBI" id="CHEBI:60240"/>
    </ligand>
</feature>
<keyword evidence="8" id="KW-0560">Oxidoreductase</keyword>
<gene>
    <name evidence="12" type="primary">mae2</name>
    <name evidence="11" type="ORF">SJAG_02176</name>
</gene>
<feature type="binding site" evidence="7">
    <location>
        <position position="245"/>
    </location>
    <ligand>
        <name>a divalent metal cation</name>
        <dbReference type="ChEBI" id="CHEBI:60240"/>
    </ligand>
</feature>
<feature type="domain" description="Malic enzyme N-terminal" evidence="10">
    <location>
        <begin position="76"/>
        <end position="259"/>
    </location>
</feature>
<dbReference type="GO" id="GO:0005739">
    <property type="term" value="C:mitochondrion"/>
    <property type="evidence" value="ECO:0000318"/>
    <property type="project" value="GO_Central"/>
</dbReference>
<dbReference type="GO" id="GO:0006108">
    <property type="term" value="P:malate metabolic process"/>
    <property type="evidence" value="ECO:0000318"/>
    <property type="project" value="GO_Central"/>
</dbReference>
<dbReference type="VEuPathDB" id="FungiDB:SJAG_02176"/>
<reference evidence="11 13" key="1">
    <citation type="journal article" date="2011" name="Science">
        <title>Comparative functional genomics of the fission yeasts.</title>
        <authorList>
            <person name="Rhind N."/>
            <person name="Chen Z."/>
            <person name="Yassour M."/>
            <person name="Thompson D.A."/>
            <person name="Haas B.J."/>
            <person name="Habib N."/>
            <person name="Wapinski I."/>
            <person name="Roy S."/>
            <person name="Lin M.F."/>
            <person name="Heiman D.I."/>
            <person name="Young S.K."/>
            <person name="Furuya K."/>
            <person name="Guo Y."/>
            <person name="Pidoux A."/>
            <person name="Chen H.M."/>
            <person name="Robbertse B."/>
            <person name="Goldberg J.M."/>
            <person name="Aoki K."/>
            <person name="Bayne E.H."/>
            <person name="Berlin A.M."/>
            <person name="Desjardins C.A."/>
            <person name="Dobbs E."/>
            <person name="Dukaj L."/>
            <person name="Fan L."/>
            <person name="FitzGerald M.G."/>
            <person name="French C."/>
            <person name="Gujja S."/>
            <person name="Hansen K."/>
            <person name="Keifenheim D."/>
            <person name="Levin J.Z."/>
            <person name="Mosher R.A."/>
            <person name="Mueller C.A."/>
            <person name="Pfiffner J."/>
            <person name="Priest M."/>
            <person name="Russ C."/>
            <person name="Smialowska A."/>
            <person name="Swoboda P."/>
            <person name="Sykes S.M."/>
            <person name="Vaughn M."/>
            <person name="Vengrova S."/>
            <person name="Yoder R."/>
            <person name="Zeng Q."/>
            <person name="Allshire R."/>
            <person name="Baulcombe D."/>
            <person name="Birren B.W."/>
            <person name="Brown W."/>
            <person name="Ekwall K."/>
            <person name="Kellis M."/>
            <person name="Leatherwood J."/>
            <person name="Levin H."/>
            <person name="Margalit H."/>
            <person name="Martienssen R."/>
            <person name="Nieduszynski C.A."/>
            <person name="Spatafora J.W."/>
            <person name="Friedman N."/>
            <person name="Dalgaard J.Z."/>
            <person name="Baumann P."/>
            <person name="Niki H."/>
            <person name="Regev A."/>
            <person name="Nusbaum C."/>
        </authorList>
    </citation>
    <scope>NUCLEOTIDE SEQUENCE [LARGE SCALE GENOMIC DNA]</scope>
    <source>
        <strain evidence="13">yFS275 / FY16936</strain>
    </source>
</reference>
<dbReference type="JaponicusDB" id="SJAG_02176">
    <property type="gene designation" value="mae2"/>
</dbReference>
<dbReference type="InterPro" id="IPR046346">
    <property type="entry name" value="Aminoacid_DH-like_N_sf"/>
</dbReference>
<feature type="active site" description="Proton donor" evidence="5">
    <location>
        <position position="99"/>
    </location>
</feature>
<evidence type="ECO:0000313" key="11">
    <source>
        <dbReference type="EMBL" id="EEB07095.1"/>
    </source>
</evidence>
<dbReference type="Pfam" id="PF03949">
    <property type="entry name" value="Malic_M"/>
    <property type="match status" value="1"/>
</dbReference>
<evidence type="ECO:0000313" key="12">
    <source>
        <dbReference type="JaponicusDB" id="SJAG_02176"/>
    </source>
</evidence>
<dbReference type="GeneID" id="7052104"/>
<accession>B6K1R4</accession>
<dbReference type="OMA" id="QIVNHMV"/>
<feature type="active site" description="Proton acceptor" evidence="5">
    <location>
        <position position="173"/>
    </location>
</feature>
<feature type="binding site" evidence="7">
    <location>
        <position position="244"/>
    </location>
    <ligand>
        <name>a divalent metal cation</name>
        <dbReference type="ChEBI" id="CHEBI:60240"/>
    </ligand>
</feature>
<evidence type="ECO:0000259" key="9">
    <source>
        <dbReference type="SMART" id="SM00919"/>
    </source>
</evidence>
<dbReference type="eggNOG" id="KOG1257">
    <property type="taxonomic scope" value="Eukaryota"/>
</dbReference>
<dbReference type="SMART" id="SM01274">
    <property type="entry name" value="malic"/>
    <property type="match status" value="1"/>
</dbReference>
<dbReference type="InterPro" id="IPR012302">
    <property type="entry name" value="Malic_NAD-bd"/>
</dbReference>